<organism evidence="2">
    <name type="scientific">Lygus hesperus</name>
    <name type="common">Western plant bug</name>
    <dbReference type="NCBI Taxonomy" id="30085"/>
    <lineage>
        <taxon>Eukaryota</taxon>
        <taxon>Metazoa</taxon>
        <taxon>Ecdysozoa</taxon>
        <taxon>Arthropoda</taxon>
        <taxon>Hexapoda</taxon>
        <taxon>Insecta</taxon>
        <taxon>Pterygota</taxon>
        <taxon>Neoptera</taxon>
        <taxon>Paraneoptera</taxon>
        <taxon>Hemiptera</taxon>
        <taxon>Heteroptera</taxon>
        <taxon>Panheteroptera</taxon>
        <taxon>Cimicomorpha</taxon>
        <taxon>Miridae</taxon>
        <taxon>Mirini</taxon>
        <taxon>Lygus</taxon>
    </lineage>
</organism>
<accession>A0A0A9X6N2</accession>
<evidence type="ECO:0000313" key="3">
    <source>
        <dbReference type="EMBL" id="JAG16394.1"/>
    </source>
</evidence>
<dbReference type="EMBL" id="GBHO01027212">
    <property type="protein sequence ID" value="JAG16392.1"/>
    <property type="molecule type" value="Transcribed_RNA"/>
</dbReference>
<evidence type="ECO:0000313" key="5">
    <source>
        <dbReference type="EMBL" id="JAQ07048.1"/>
    </source>
</evidence>
<reference evidence="2" key="2">
    <citation type="submission" date="2014-07" db="EMBL/GenBank/DDBJ databases">
        <authorList>
            <person name="Hull J."/>
        </authorList>
    </citation>
    <scope>NUCLEOTIDE SEQUENCE</scope>
</reference>
<evidence type="ECO:0000313" key="1">
    <source>
        <dbReference type="EMBL" id="JAG16388.1"/>
    </source>
</evidence>
<proteinExistence type="predicted"/>
<dbReference type="EMBL" id="GBHO01027210">
    <property type="protein sequence ID" value="JAG16394.1"/>
    <property type="molecule type" value="Transcribed_RNA"/>
</dbReference>
<sequence length="451" mass="50218">MATLLAKHSELRDVVLRSLRVFFIVEYSLYIGESNDGASVSWTQLPINSLLQQCDDLLHLQPPFFSYFLSPESILSVVLQVEQHSLRQPSGCATPTLAPRLTQCGAPQLLGPASHTTALVDTAVCPSVPQTPSTLLPSPHHQLQSPQTPHSHTFISTVKQQLVEAVDIIQSLGSNILKNIAYIAAVRETQVNFHVYNHFPLFSSHLLDSFQSLISLLKILQNTVQTVQLHPQNMLVYSPSNNNNDRQTAAPYEPLTPSTTSQHHPYFVHEGCSSTHPSSVPEHTLHTVCATLKQQLEQNPLYVSTLIAMYVNPSYITVQSHEQIQRIELTTLEPVVLHHTSDDESATALLQLFDTQTWIVIRLQILWKEQRRQHQLIHHYIWNRIGGGTVNPHSPISTHLQNAYDCFFQSNTLSLQSQFPLTFVPDIVVENSTVGPAAAVLTSTASSASIK</sequence>
<protein>
    <submittedName>
        <fullName evidence="2">tRNA uridine 5-carboxymethylaminomethyl modification enzyme MnmG</fullName>
    </submittedName>
</protein>
<reference evidence="2" key="1">
    <citation type="journal article" date="2014" name="PLoS ONE">
        <title>Transcriptome-Based Identification of ABC Transporters in the Western Tarnished Plant Bug Lygus hesperus.</title>
        <authorList>
            <person name="Hull J.J."/>
            <person name="Chaney K."/>
            <person name="Geib S.M."/>
            <person name="Fabrick J.A."/>
            <person name="Brent C.S."/>
            <person name="Walsh D."/>
            <person name="Lavine L.C."/>
        </authorList>
    </citation>
    <scope>NUCLEOTIDE SEQUENCE</scope>
</reference>
<name>A0A0A9X6N2_LYGHE</name>
<dbReference type="EMBL" id="GBHO01027216">
    <property type="protein sequence ID" value="JAG16388.1"/>
    <property type="molecule type" value="Transcribed_RNA"/>
</dbReference>
<reference evidence="4" key="3">
    <citation type="journal article" date="2016" name="Gigascience">
        <title>De novo construction of an expanded transcriptome assembly for the western tarnished plant bug, Lygus hesperus.</title>
        <authorList>
            <person name="Tassone E.E."/>
            <person name="Geib S.M."/>
            <person name="Hall B."/>
            <person name="Fabrick J.A."/>
            <person name="Brent C.S."/>
            <person name="Hull J.J."/>
        </authorList>
    </citation>
    <scope>NUCLEOTIDE SEQUENCE</scope>
</reference>
<evidence type="ECO:0000313" key="2">
    <source>
        <dbReference type="EMBL" id="JAG16392.1"/>
    </source>
</evidence>
<gene>
    <name evidence="2" type="primary">mnmG_4</name>
    <name evidence="1" type="synonym">mnmG_12</name>
    <name evidence="3" type="synonym">mnmG_5</name>
    <name evidence="2" type="ORF">CM83_18907</name>
    <name evidence="3" type="ORF">CM83_18908</name>
    <name evidence="1" type="ORF">CM83_18922</name>
    <name evidence="4" type="ORF">g.20452</name>
    <name evidence="5" type="ORF">g.20461</name>
</gene>
<dbReference type="EMBL" id="GDHC01011581">
    <property type="protein sequence ID" value="JAQ07048.1"/>
    <property type="molecule type" value="Transcribed_RNA"/>
</dbReference>
<evidence type="ECO:0000313" key="4">
    <source>
        <dbReference type="EMBL" id="JAP97499.1"/>
    </source>
</evidence>
<dbReference type="EMBL" id="GDHC01021129">
    <property type="protein sequence ID" value="JAP97499.1"/>
    <property type="molecule type" value="Transcribed_RNA"/>
</dbReference>
<dbReference type="AlphaFoldDB" id="A0A0A9X6N2"/>